<feature type="region of interest" description="Disordered" evidence="1">
    <location>
        <begin position="199"/>
        <end position="234"/>
    </location>
</feature>
<evidence type="ECO:0000313" key="4">
    <source>
        <dbReference type="WBParaSite" id="TCNE_0001391501-mRNA-1"/>
    </source>
</evidence>
<protein>
    <submittedName>
        <fullName evidence="4">GATA-type domain-containing protein</fullName>
    </submittedName>
</protein>
<reference evidence="4" key="1">
    <citation type="submission" date="2016-06" db="UniProtKB">
        <authorList>
            <consortium name="WormBaseParasite"/>
        </authorList>
    </citation>
    <scope>IDENTIFICATION</scope>
</reference>
<keyword evidence="3" id="KW-1185">Reference proteome</keyword>
<dbReference type="EMBL" id="UYWY01021960">
    <property type="protein sequence ID" value="VDM45236.1"/>
    <property type="molecule type" value="Genomic_DNA"/>
</dbReference>
<evidence type="ECO:0000313" key="3">
    <source>
        <dbReference type="Proteomes" id="UP000050794"/>
    </source>
</evidence>
<dbReference type="Proteomes" id="UP000050794">
    <property type="component" value="Unassembled WGS sequence"/>
</dbReference>
<accession>A0A183UZJ5</accession>
<name>A0A183UZJ5_TOXCA</name>
<organism evidence="3 4">
    <name type="scientific">Toxocara canis</name>
    <name type="common">Canine roundworm</name>
    <dbReference type="NCBI Taxonomy" id="6265"/>
    <lineage>
        <taxon>Eukaryota</taxon>
        <taxon>Metazoa</taxon>
        <taxon>Ecdysozoa</taxon>
        <taxon>Nematoda</taxon>
        <taxon>Chromadorea</taxon>
        <taxon>Rhabditida</taxon>
        <taxon>Spirurina</taxon>
        <taxon>Ascaridomorpha</taxon>
        <taxon>Ascaridoidea</taxon>
        <taxon>Toxocaridae</taxon>
        <taxon>Toxocara</taxon>
    </lineage>
</organism>
<evidence type="ECO:0000313" key="2">
    <source>
        <dbReference type="EMBL" id="VDM45236.1"/>
    </source>
</evidence>
<sequence>MEFLAKDRSQTVSGVEDEKLHIVINYKAHGANCHKKDAHFNPKLADGKDDSNMASVGSRERLAPSMNNEHLGTLEAVTLGKENAVAEVVEVGERMRNSNTTITANTLLTNDGKVLVRRSPKLVVTNQPKVVASIVTTQRLNNSSPSSEANVTKRSEPDTLINTSYVIENNFVADKKLKVSWTMASPPTQNAQRRLFTKHAEASTGSDEENNTDRDERERARISEKDDVSEDDTDERLMELSEVTLAPSTVSSTETAGARAVGNDYCENCTMHKSWRTVMAFGPAMSQLKVTADEFANG</sequence>
<dbReference type="WBParaSite" id="TCNE_0001391501-mRNA-1">
    <property type="protein sequence ID" value="TCNE_0001391501-mRNA-1"/>
    <property type="gene ID" value="TCNE_0001391501"/>
</dbReference>
<evidence type="ECO:0000256" key="1">
    <source>
        <dbReference type="SAM" id="MobiDB-lite"/>
    </source>
</evidence>
<dbReference type="AlphaFoldDB" id="A0A183UZJ5"/>
<proteinExistence type="predicted"/>
<reference evidence="2 3" key="2">
    <citation type="submission" date="2018-11" db="EMBL/GenBank/DDBJ databases">
        <authorList>
            <consortium name="Pathogen Informatics"/>
        </authorList>
    </citation>
    <scope>NUCLEOTIDE SEQUENCE [LARGE SCALE GENOMIC DNA]</scope>
</reference>
<gene>
    <name evidence="2" type="ORF">TCNE_LOCUS13915</name>
</gene>
<feature type="compositionally biased region" description="Basic and acidic residues" evidence="1">
    <location>
        <begin position="211"/>
        <end position="226"/>
    </location>
</feature>